<feature type="compositionally biased region" description="Basic and acidic residues" evidence="15">
    <location>
        <begin position="262"/>
        <end position="275"/>
    </location>
</feature>
<comment type="caution">
    <text evidence="14">Lacks conserved residue(s) required for the propagation of feature annotation.</text>
</comment>
<dbReference type="InterPro" id="IPR008250">
    <property type="entry name" value="ATPase_P-typ_transduc_dom_A_sf"/>
</dbReference>
<comment type="subcellular location">
    <subcellularLocation>
        <location evidence="1">Cell membrane</location>
        <topology evidence="1">Multi-pass membrane protein</topology>
    </subcellularLocation>
</comment>
<dbReference type="InterPro" id="IPR006121">
    <property type="entry name" value="HMA_dom"/>
</dbReference>
<evidence type="ECO:0000256" key="15">
    <source>
        <dbReference type="SAM" id="MobiDB-lite"/>
    </source>
</evidence>
<dbReference type="CDD" id="cd07546">
    <property type="entry name" value="P-type_ATPase_Pb_Zn_Cd2-like"/>
    <property type="match status" value="1"/>
</dbReference>
<dbReference type="PRINTS" id="PR00941">
    <property type="entry name" value="CDATPASE"/>
</dbReference>
<dbReference type="Gene3D" id="2.70.150.10">
    <property type="entry name" value="Calcium-transporting ATPase, cytoplasmic transduction domain A"/>
    <property type="match status" value="1"/>
</dbReference>
<evidence type="ECO:0000256" key="10">
    <source>
        <dbReference type="ARBA" id="ARBA00022989"/>
    </source>
</evidence>
<feature type="transmembrane region" description="Helical" evidence="14">
    <location>
        <begin position="566"/>
        <end position="589"/>
    </location>
</feature>
<dbReference type="InterPro" id="IPR023298">
    <property type="entry name" value="ATPase_P-typ_TM_dom_sf"/>
</dbReference>
<feature type="transmembrane region" description="Helical" evidence="14">
    <location>
        <begin position="534"/>
        <end position="554"/>
    </location>
</feature>
<evidence type="ECO:0000256" key="1">
    <source>
        <dbReference type="ARBA" id="ARBA00004651"/>
    </source>
</evidence>
<feature type="region of interest" description="Disordered" evidence="15">
    <location>
        <begin position="461"/>
        <end position="481"/>
    </location>
</feature>
<dbReference type="InterPro" id="IPR001757">
    <property type="entry name" value="P_typ_ATPase"/>
</dbReference>
<evidence type="ECO:0000256" key="13">
    <source>
        <dbReference type="ARBA" id="ARBA00047308"/>
    </source>
</evidence>
<evidence type="ECO:0000256" key="3">
    <source>
        <dbReference type="ARBA" id="ARBA00022475"/>
    </source>
</evidence>
<evidence type="ECO:0000256" key="4">
    <source>
        <dbReference type="ARBA" id="ARBA00022553"/>
    </source>
</evidence>
<feature type="compositionally biased region" description="Basic and acidic residues" evidence="15">
    <location>
        <begin position="289"/>
        <end position="298"/>
    </location>
</feature>
<evidence type="ECO:0000256" key="14">
    <source>
        <dbReference type="RuleBase" id="RU362081"/>
    </source>
</evidence>
<dbReference type="InterPro" id="IPR036412">
    <property type="entry name" value="HAD-like_sf"/>
</dbReference>
<dbReference type="SFLD" id="SFLDF00027">
    <property type="entry name" value="p-type_atpase"/>
    <property type="match status" value="1"/>
</dbReference>
<dbReference type="Proteomes" id="UP000777661">
    <property type="component" value="Unassembled WGS sequence"/>
</dbReference>
<keyword evidence="5 14" id="KW-0812">Transmembrane</keyword>
<dbReference type="InterPro" id="IPR027256">
    <property type="entry name" value="P-typ_ATPase_IB"/>
</dbReference>
<keyword evidence="10 14" id="KW-1133">Transmembrane helix</keyword>
<dbReference type="InterPro" id="IPR018303">
    <property type="entry name" value="ATPase_P-typ_P_site"/>
</dbReference>
<dbReference type="SUPFAM" id="SSF81665">
    <property type="entry name" value="Calcium ATPase, transmembrane domain M"/>
    <property type="match status" value="1"/>
</dbReference>
<evidence type="ECO:0000313" key="17">
    <source>
        <dbReference type="EMBL" id="MBY8918995.1"/>
    </source>
</evidence>
<dbReference type="SUPFAM" id="SSF55008">
    <property type="entry name" value="HMA, heavy metal-associated domain"/>
    <property type="match status" value="2"/>
</dbReference>
<comment type="similarity">
    <text evidence="2 14">Belongs to the cation transport ATPase (P-type) (TC 3.A.3) family. Type IB subfamily.</text>
</comment>
<evidence type="ECO:0000256" key="6">
    <source>
        <dbReference type="ARBA" id="ARBA00022723"/>
    </source>
</evidence>
<dbReference type="RefSeq" id="WP_040673345.1">
    <property type="nucleotide sequence ID" value="NZ_CBDDPV010000002.1"/>
</dbReference>
<dbReference type="InterPro" id="IPR023214">
    <property type="entry name" value="HAD_sf"/>
</dbReference>
<dbReference type="SFLD" id="SFLDG00002">
    <property type="entry name" value="C1.7:_P-type_atpase_like"/>
    <property type="match status" value="1"/>
</dbReference>
<dbReference type="NCBIfam" id="TIGR01512">
    <property type="entry name" value="ATPase-IB2_Cd"/>
    <property type="match status" value="1"/>
</dbReference>
<keyword evidence="11 14" id="KW-0472">Membrane</keyword>
<dbReference type="CDD" id="cd00371">
    <property type="entry name" value="HMA"/>
    <property type="match status" value="2"/>
</dbReference>
<dbReference type="Gene3D" id="3.30.70.100">
    <property type="match status" value="2"/>
</dbReference>
<dbReference type="InterPro" id="IPR051014">
    <property type="entry name" value="Cation_Transport_ATPase_IB"/>
</dbReference>
<feature type="compositionally biased region" description="Basic and acidic residues" evidence="15">
    <location>
        <begin position="120"/>
        <end position="168"/>
    </location>
</feature>
<dbReference type="NCBIfam" id="TIGR01494">
    <property type="entry name" value="ATPase_P-type"/>
    <property type="match status" value="1"/>
</dbReference>
<dbReference type="PANTHER" id="PTHR48085">
    <property type="entry name" value="CADMIUM/ZINC-TRANSPORTING ATPASE HMA2-RELATED"/>
    <property type="match status" value="1"/>
</dbReference>
<evidence type="ECO:0000256" key="8">
    <source>
        <dbReference type="ARBA" id="ARBA00022840"/>
    </source>
</evidence>
<dbReference type="Gene3D" id="3.40.50.1000">
    <property type="entry name" value="HAD superfamily/HAD-like"/>
    <property type="match status" value="1"/>
</dbReference>
<dbReference type="PROSITE" id="PS01047">
    <property type="entry name" value="HMA_1"/>
    <property type="match status" value="2"/>
</dbReference>
<evidence type="ECO:0000313" key="18">
    <source>
        <dbReference type="Proteomes" id="UP000777661"/>
    </source>
</evidence>
<dbReference type="Pfam" id="PF00403">
    <property type="entry name" value="HMA"/>
    <property type="match status" value="2"/>
</dbReference>
<evidence type="ECO:0000256" key="12">
    <source>
        <dbReference type="ARBA" id="ARBA00039097"/>
    </source>
</evidence>
<dbReference type="InterPro" id="IPR044492">
    <property type="entry name" value="P_typ_ATPase_HD_dom"/>
</dbReference>
<dbReference type="PROSITE" id="PS00154">
    <property type="entry name" value="ATPASE_E1_E2"/>
    <property type="match status" value="1"/>
</dbReference>
<sequence length="923" mass="96300">MNAAARRTRFRVEGMDCASCAAKIDKAVRRIPDVTDVNVSVVAGTVSVEHGDKLDLDTLAQKVNRLGYKATRLGAVKKSKAAETAHGQGRKSNHADHDHEHVDHDHSGHDHAGHAHGPKCNHDHPPHDHGDHDHTRHDHSAHVHGADCKHDHADRDHAGDSHSGEDRAASSFIEETTSAGAHQTRFRVAGMDCASCAAKIDTAVRRMPDVTDVKVSVVAGTMTVTHESNADIEGLARKVTSLGYKAVPIPASGQKSGSPAADHVHGPDCRHEQDSKAGGSGAGTPDALEGMHGHDHGPQDGPWWKTSKAQLTVVCGIALAVAFVLSKLFPQTQPWGFIAAMAVGLIPISRRALFGAVNGSPFTIETLMTVAAVGAVIIDAAEEAAVVVFLFLVGELLEGIATGRARASIRALATLMPKTALLERDGTTQTVPAESLSIDAVVLVRPGDRVPADGDVISGESAVDEAPVTGESVPKRKEPGDKVFAGTVNQEGVLRVRVTAAAEDNTISRIIALVEEAQESKAPTERFIDRFSKYYTPAVMVVAALIAILPPLLAGAEWNTWIYRGLAVLLIGCPCALVISTPAAIAAALSAGARRGLLMKGGAVLENLGKVDYVALDKTGTLTEGKPKVTDIVGISRDEREVLRLAAALEAGSSHPLATAILARAEAEDVTIVAASNAGAIGGKGVTGTVDGVKLFLASPKAAAEEVSLDAELQSRIAALNDEGKTVSVLLAGDEVAGLFAIRDEPRDDAKTGIAALHDLGAGTVMLTGDNRRTAEAIAASLGMEARAELMPQDKQKIVGELRGTGKFVAKVGDGINDAPALAAADIGIAMGSGTDVALETADAAVLHGRVRDVANMILLSRLTMRNILQNITLSLGLKVVFLVTTVLGITGLWPAILADTGATVLVTANAMRLLAWKGLRDA</sequence>
<dbReference type="InterPro" id="IPR036163">
    <property type="entry name" value="HMA_dom_sf"/>
</dbReference>
<protein>
    <recommendedName>
        <fullName evidence="12">P-type Zn(2+) transporter</fullName>
        <ecNumber evidence="12">7.2.2.12</ecNumber>
    </recommendedName>
</protein>
<dbReference type="InterPro" id="IPR059000">
    <property type="entry name" value="ATPase_P-type_domA"/>
</dbReference>
<dbReference type="PANTHER" id="PTHR48085:SF5">
    <property type="entry name" value="CADMIUM_ZINC-TRANSPORTING ATPASE HMA4-RELATED"/>
    <property type="match status" value="1"/>
</dbReference>
<comment type="catalytic activity">
    <reaction evidence="13">
        <text>Zn(2+)(in) + ATP + H2O = Zn(2+)(out) + ADP + phosphate + H(+)</text>
        <dbReference type="Rhea" id="RHEA:20621"/>
        <dbReference type="ChEBI" id="CHEBI:15377"/>
        <dbReference type="ChEBI" id="CHEBI:15378"/>
        <dbReference type="ChEBI" id="CHEBI:29105"/>
        <dbReference type="ChEBI" id="CHEBI:30616"/>
        <dbReference type="ChEBI" id="CHEBI:43474"/>
        <dbReference type="ChEBI" id="CHEBI:456216"/>
        <dbReference type="EC" id="7.2.2.12"/>
    </reaction>
</comment>
<name>A0ABS7RHP2_9HYPH</name>
<feature type="domain" description="HMA" evidence="16">
    <location>
        <begin position="182"/>
        <end position="247"/>
    </location>
</feature>
<evidence type="ECO:0000259" key="16">
    <source>
        <dbReference type="PROSITE" id="PS50846"/>
    </source>
</evidence>
<keyword evidence="7 14" id="KW-0547">Nucleotide-binding</keyword>
<comment type="caution">
    <text evidence="17">The sequence shown here is derived from an EMBL/GenBank/DDBJ whole genome shotgun (WGS) entry which is preliminary data.</text>
</comment>
<keyword evidence="9" id="KW-1278">Translocase</keyword>
<evidence type="ECO:0000256" key="2">
    <source>
        <dbReference type="ARBA" id="ARBA00006024"/>
    </source>
</evidence>
<keyword evidence="8 14" id="KW-0067">ATP-binding</keyword>
<keyword evidence="6 14" id="KW-0479">Metal-binding</keyword>
<dbReference type="SUPFAM" id="SSF56784">
    <property type="entry name" value="HAD-like"/>
    <property type="match status" value="1"/>
</dbReference>
<dbReference type="SFLD" id="SFLDS00003">
    <property type="entry name" value="Haloacid_Dehalogenase"/>
    <property type="match status" value="1"/>
</dbReference>
<dbReference type="PROSITE" id="PS50846">
    <property type="entry name" value="HMA_2"/>
    <property type="match status" value="2"/>
</dbReference>
<dbReference type="InterPro" id="IPR017969">
    <property type="entry name" value="Heavy-metal-associated_CS"/>
</dbReference>
<dbReference type="Gene3D" id="3.40.1110.10">
    <property type="entry name" value="Calcium-transporting ATPase, cytoplasmic domain N"/>
    <property type="match status" value="1"/>
</dbReference>
<dbReference type="Pfam" id="PF00702">
    <property type="entry name" value="Hydrolase"/>
    <property type="match status" value="1"/>
</dbReference>
<dbReference type="EC" id="7.2.2.12" evidence="12"/>
<evidence type="ECO:0000256" key="7">
    <source>
        <dbReference type="ARBA" id="ARBA00022741"/>
    </source>
</evidence>
<dbReference type="InterPro" id="IPR023299">
    <property type="entry name" value="ATPase_P-typ_cyto_dom_N"/>
</dbReference>
<dbReference type="EMBL" id="JAHSQO010000009">
    <property type="protein sequence ID" value="MBY8918995.1"/>
    <property type="molecule type" value="Genomic_DNA"/>
</dbReference>
<evidence type="ECO:0000256" key="9">
    <source>
        <dbReference type="ARBA" id="ARBA00022967"/>
    </source>
</evidence>
<evidence type="ECO:0000256" key="5">
    <source>
        <dbReference type="ARBA" id="ARBA00022692"/>
    </source>
</evidence>
<evidence type="ECO:0000256" key="11">
    <source>
        <dbReference type="ARBA" id="ARBA00023136"/>
    </source>
</evidence>
<dbReference type="SUPFAM" id="SSF81653">
    <property type="entry name" value="Calcium ATPase, transduction domain A"/>
    <property type="match status" value="1"/>
</dbReference>
<dbReference type="Pfam" id="PF00122">
    <property type="entry name" value="E1-E2_ATPase"/>
    <property type="match status" value="1"/>
</dbReference>
<organism evidence="17 18">
    <name type="scientific">Nitratireductor rhodophyticola</name>
    <dbReference type="NCBI Taxonomy" id="2854036"/>
    <lineage>
        <taxon>Bacteria</taxon>
        <taxon>Pseudomonadati</taxon>
        <taxon>Pseudomonadota</taxon>
        <taxon>Alphaproteobacteria</taxon>
        <taxon>Hyphomicrobiales</taxon>
        <taxon>Phyllobacteriaceae</taxon>
        <taxon>Nitratireductor</taxon>
    </lineage>
</organism>
<keyword evidence="18" id="KW-1185">Reference proteome</keyword>
<feature type="compositionally biased region" description="Basic and acidic residues" evidence="15">
    <location>
        <begin position="93"/>
        <end position="113"/>
    </location>
</feature>
<feature type="region of interest" description="Disordered" evidence="15">
    <location>
        <begin position="249"/>
        <end position="303"/>
    </location>
</feature>
<feature type="domain" description="HMA" evidence="16">
    <location>
        <begin position="6"/>
        <end position="71"/>
    </location>
</feature>
<gene>
    <name evidence="17" type="primary">cadA</name>
    <name evidence="17" type="ORF">KVG22_20525</name>
</gene>
<keyword evidence="3 14" id="KW-1003">Cell membrane</keyword>
<dbReference type="PRINTS" id="PR00119">
    <property type="entry name" value="CATATPASE"/>
</dbReference>
<keyword evidence="4" id="KW-0597">Phosphoprotein</keyword>
<proteinExistence type="inferred from homology"/>
<dbReference type="NCBIfam" id="TIGR01511">
    <property type="entry name" value="ATPase-IB1_Cu"/>
    <property type="match status" value="1"/>
</dbReference>
<feature type="region of interest" description="Disordered" evidence="15">
    <location>
        <begin position="77"/>
        <end position="169"/>
    </location>
</feature>
<dbReference type="NCBIfam" id="TIGR01525">
    <property type="entry name" value="ATPase-IB_hvy"/>
    <property type="match status" value="1"/>
</dbReference>
<accession>A0ABS7RHP2</accession>
<reference evidence="17 18" key="1">
    <citation type="submission" date="2021-06" db="EMBL/GenBank/DDBJ databases">
        <title>Nitratireductor porphyridii sp. nov., isolated from a small marine red alga, Porphyridium purpureum in South Korea.</title>
        <authorList>
            <person name="Kim K.H."/>
            <person name="Kristyanto S."/>
            <person name="Jeon C.O."/>
        </authorList>
    </citation>
    <scope>NUCLEOTIDE SEQUENCE [LARGE SCALE GENOMIC DNA]</scope>
    <source>
        <strain evidence="17 18">R6</strain>
    </source>
</reference>